<protein>
    <submittedName>
        <fullName evidence="1">Uncharacterized protein</fullName>
    </submittedName>
</protein>
<comment type="caution">
    <text evidence="1">The sequence shown here is derived from an EMBL/GenBank/DDBJ whole genome shotgun (WGS) entry which is preliminary data.</text>
</comment>
<dbReference type="EMBL" id="JACASE010000013">
    <property type="protein sequence ID" value="KAF6418839.1"/>
    <property type="molecule type" value="Genomic_DNA"/>
</dbReference>
<keyword evidence="2" id="KW-1185">Reference proteome</keyword>
<gene>
    <name evidence="1" type="ORF">HJG63_008845</name>
</gene>
<dbReference type="Proteomes" id="UP000593571">
    <property type="component" value="Unassembled WGS sequence"/>
</dbReference>
<accession>A0A7J8D7B4</accession>
<sequence>MEEHNRRLAICIAGSRSHRELNIFKHRIIVLPRKAGPPSMLLLLFMSTRNKASFRMIFSPTPTQSQYLSISPTKYPLEVGISISKHHHHCSMSRSHLSAGLLRQAADHASLAVAGSQHCCQVIFFKYKLDYAACLLETLGWFPILLKERTFYLSSHFPLCSL</sequence>
<name>A0A7J8D7B4_ROUAE</name>
<evidence type="ECO:0000313" key="1">
    <source>
        <dbReference type="EMBL" id="KAF6418839.1"/>
    </source>
</evidence>
<evidence type="ECO:0000313" key="2">
    <source>
        <dbReference type="Proteomes" id="UP000593571"/>
    </source>
</evidence>
<organism evidence="1 2">
    <name type="scientific">Rousettus aegyptiacus</name>
    <name type="common">Egyptian fruit bat</name>
    <name type="synonym">Pteropus aegyptiacus</name>
    <dbReference type="NCBI Taxonomy" id="9407"/>
    <lineage>
        <taxon>Eukaryota</taxon>
        <taxon>Metazoa</taxon>
        <taxon>Chordata</taxon>
        <taxon>Craniata</taxon>
        <taxon>Vertebrata</taxon>
        <taxon>Euteleostomi</taxon>
        <taxon>Mammalia</taxon>
        <taxon>Eutheria</taxon>
        <taxon>Laurasiatheria</taxon>
        <taxon>Chiroptera</taxon>
        <taxon>Yinpterochiroptera</taxon>
        <taxon>Pteropodoidea</taxon>
        <taxon>Pteropodidae</taxon>
        <taxon>Rousettinae</taxon>
        <taxon>Rousettus</taxon>
    </lineage>
</organism>
<proteinExistence type="predicted"/>
<dbReference type="AlphaFoldDB" id="A0A7J8D7B4"/>
<reference evidence="1 2" key="1">
    <citation type="journal article" date="2020" name="Nature">
        <title>Six reference-quality genomes reveal evolution of bat adaptations.</title>
        <authorList>
            <person name="Jebb D."/>
            <person name="Huang Z."/>
            <person name="Pippel M."/>
            <person name="Hughes G.M."/>
            <person name="Lavrichenko K."/>
            <person name="Devanna P."/>
            <person name="Winkler S."/>
            <person name="Jermiin L.S."/>
            <person name="Skirmuntt E.C."/>
            <person name="Katzourakis A."/>
            <person name="Burkitt-Gray L."/>
            <person name="Ray D.A."/>
            <person name="Sullivan K.A.M."/>
            <person name="Roscito J.G."/>
            <person name="Kirilenko B.M."/>
            <person name="Davalos L.M."/>
            <person name="Corthals A.P."/>
            <person name="Power M.L."/>
            <person name="Jones G."/>
            <person name="Ransome R.D."/>
            <person name="Dechmann D.K.N."/>
            <person name="Locatelli A.G."/>
            <person name="Puechmaille S.J."/>
            <person name="Fedrigo O."/>
            <person name="Jarvis E.D."/>
            <person name="Hiller M."/>
            <person name="Vernes S.C."/>
            <person name="Myers E.W."/>
            <person name="Teeling E.C."/>
        </authorList>
    </citation>
    <scope>NUCLEOTIDE SEQUENCE [LARGE SCALE GENOMIC DNA]</scope>
    <source>
        <strain evidence="1">MRouAeg1</strain>
        <tissue evidence="1">Muscle</tissue>
    </source>
</reference>